<evidence type="ECO:0000313" key="3">
    <source>
        <dbReference type="Proteomes" id="UP000233343"/>
    </source>
</evidence>
<sequence>MYRIGQFIAFLWRHKEYTVITIAFFVVMTYLEKALHFDLSLSIFFMIVFLVWVIAAARTQKIREDSFTERLTFRYIQFYKENFKRFFGGVK</sequence>
<reference evidence="2 3" key="1">
    <citation type="journal article" date="2010" name="Int. J. Syst. Evol. Microbiol.">
        <title>Bacillus horneckiae sp. nov., isolated from a spacecraft-assembly clean room.</title>
        <authorList>
            <person name="Vaishampayan P."/>
            <person name="Probst A."/>
            <person name="Krishnamurthi S."/>
            <person name="Ghosh S."/>
            <person name="Osman S."/>
            <person name="McDowall A."/>
            <person name="Ruckmani A."/>
            <person name="Mayilraj S."/>
            <person name="Venkateswaran K."/>
        </authorList>
    </citation>
    <scope>NUCLEOTIDE SEQUENCE [LARGE SCALE GENOMIC DNA]</scope>
    <source>
        <strain evidence="3">1PO1SC</strain>
    </source>
</reference>
<keyword evidence="3" id="KW-1185">Reference proteome</keyword>
<keyword evidence="1" id="KW-1133">Transmembrane helix</keyword>
<accession>A0A2N0Z970</accession>
<name>A0A2N0Z970_9BACI</name>
<feature type="transmembrane region" description="Helical" evidence="1">
    <location>
        <begin position="37"/>
        <end position="57"/>
    </location>
</feature>
<dbReference type="RefSeq" id="WP_101226432.1">
    <property type="nucleotide sequence ID" value="NZ_JARSFA010000027.1"/>
</dbReference>
<evidence type="ECO:0000256" key="1">
    <source>
        <dbReference type="SAM" id="Phobius"/>
    </source>
</evidence>
<keyword evidence="1" id="KW-0812">Transmembrane</keyword>
<dbReference type="AlphaFoldDB" id="A0A2N0Z970"/>
<keyword evidence="1" id="KW-0472">Membrane</keyword>
<feature type="transmembrane region" description="Helical" evidence="1">
    <location>
        <begin position="12"/>
        <end position="31"/>
    </location>
</feature>
<dbReference type="EMBL" id="PISD01000078">
    <property type="protein sequence ID" value="PKG26064.1"/>
    <property type="molecule type" value="Genomic_DNA"/>
</dbReference>
<organism evidence="2 3">
    <name type="scientific">Cytobacillus horneckiae</name>
    <dbReference type="NCBI Taxonomy" id="549687"/>
    <lineage>
        <taxon>Bacteria</taxon>
        <taxon>Bacillati</taxon>
        <taxon>Bacillota</taxon>
        <taxon>Bacilli</taxon>
        <taxon>Bacillales</taxon>
        <taxon>Bacillaceae</taxon>
        <taxon>Cytobacillus</taxon>
    </lineage>
</organism>
<evidence type="ECO:0000313" key="2">
    <source>
        <dbReference type="EMBL" id="PKG26064.1"/>
    </source>
</evidence>
<protein>
    <submittedName>
        <fullName evidence="2">Uncharacterized protein</fullName>
    </submittedName>
</protein>
<proteinExistence type="predicted"/>
<comment type="caution">
    <text evidence="2">The sequence shown here is derived from an EMBL/GenBank/DDBJ whole genome shotgun (WGS) entry which is preliminary data.</text>
</comment>
<dbReference type="Proteomes" id="UP000233343">
    <property type="component" value="Unassembled WGS sequence"/>
</dbReference>
<gene>
    <name evidence="2" type="ORF">CWS20_25830</name>
</gene>